<keyword evidence="3" id="KW-1185">Reference proteome</keyword>
<proteinExistence type="predicted"/>
<organism evidence="2 3">
    <name type="scientific">Colletotrichum higginsianum (strain IMI 349063)</name>
    <name type="common">Crucifer anthracnose fungus</name>
    <dbReference type="NCBI Taxonomy" id="759273"/>
    <lineage>
        <taxon>Eukaryota</taxon>
        <taxon>Fungi</taxon>
        <taxon>Dikarya</taxon>
        <taxon>Ascomycota</taxon>
        <taxon>Pezizomycotina</taxon>
        <taxon>Sordariomycetes</taxon>
        <taxon>Hypocreomycetidae</taxon>
        <taxon>Glomerellales</taxon>
        <taxon>Glomerellaceae</taxon>
        <taxon>Colletotrichum</taxon>
        <taxon>Colletotrichum destructivum species complex</taxon>
    </lineage>
</organism>
<dbReference type="EMBL" id="LTAN01000009">
    <property type="protein sequence ID" value="OBR03952.1"/>
    <property type="molecule type" value="Genomic_DNA"/>
</dbReference>
<name>A0A1B7XVY9_COLHI</name>
<dbReference type="Proteomes" id="UP000092177">
    <property type="component" value="Chromosome 9"/>
</dbReference>
<dbReference type="VEuPathDB" id="FungiDB:CH63R_13079"/>
<accession>A0A1B7XVY9</accession>
<evidence type="ECO:0000313" key="2">
    <source>
        <dbReference type="EMBL" id="OBR03952.1"/>
    </source>
</evidence>
<reference evidence="3" key="1">
    <citation type="journal article" date="2017" name="BMC Genomics">
        <title>Gapless genome assembly of Colletotrichum higginsianum reveals chromosome structure and association of transposable elements with secondary metabolite gene clusters.</title>
        <authorList>
            <person name="Dallery J.-F."/>
            <person name="Lapalu N."/>
            <person name="Zampounis A."/>
            <person name="Pigne S."/>
            <person name="Luyten I."/>
            <person name="Amselem J."/>
            <person name="Wittenberg A.H.J."/>
            <person name="Zhou S."/>
            <person name="de Queiroz M.V."/>
            <person name="Robin G.P."/>
            <person name="Auger A."/>
            <person name="Hainaut M."/>
            <person name="Henrissat B."/>
            <person name="Kim K.-T."/>
            <person name="Lee Y.-H."/>
            <person name="Lespinet O."/>
            <person name="Schwartz D.C."/>
            <person name="Thon M.R."/>
            <person name="O'Connell R.J."/>
        </authorList>
    </citation>
    <scope>NUCLEOTIDE SEQUENCE [LARGE SCALE GENOMIC DNA]</scope>
    <source>
        <strain evidence="3">IMI 349063</strain>
    </source>
</reference>
<evidence type="ECO:0000256" key="1">
    <source>
        <dbReference type="SAM" id="MobiDB-lite"/>
    </source>
</evidence>
<feature type="region of interest" description="Disordered" evidence="1">
    <location>
        <begin position="104"/>
        <end position="126"/>
    </location>
</feature>
<dbReference type="RefSeq" id="XP_018152470.1">
    <property type="nucleotide sequence ID" value="XM_018308053.1"/>
</dbReference>
<protein>
    <submittedName>
        <fullName evidence="2">Uncharacterized protein</fullName>
    </submittedName>
</protein>
<sequence>MGRGGWSGEVLFPVTENGGHIQPRRWRNQGGHDGFLAAENGEKRRGVIVGYCIDAATGTHQTPRIYGPRTPPSALSRRPRFHSVLFGFPSPPLQLLAPPGSGWTWKPEARSPRRRSGFPPALGTRDDEGRVVDMANWEMPESRSHQLHLFLLPHRLTLLLVAIHWSLPGGRPASQPASLLALLHSLSLCRVQAAPPAILSRGLGNGMGTGVGGGTHGPPGERVQTGRCAQLGPEMRLTQVVICFFLTSTLCHASHQQGDAGLLQPSLSISHSHSRPMSLELDYSVQRAPRPGEPLGLESKQWGGVVVKRGGGTIWPCLVPCRPYLGPRHASTVAVSPTWWGKKGDLGTERNGILDLDEPGVPFYHPRHS</sequence>
<comment type="caution">
    <text evidence="2">The sequence shown here is derived from an EMBL/GenBank/DDBJ whole genome shotgun (WGS) entry which is preliminary data.</text>
</comment>
<evidence type="ECO:0000313" key="3">
    <source>
        <dbReference type="Proteomes" id="UP000092177"/>
    </source>
</evidence>
<gene>
    <name evidence="2" type="ORF">CH63R_13079</name>
</gene>
<dbReference type="AlphaFoldDB" id="A0A1B7XVY9"/>
<dbReference type="GeneID" id="28872160"/>
<dbReference type="KEGG" id="chig:CH63R_13079"/>